<keyword evidence="3" id="KW-0460">Magnesium</keyword>
<dbReference type="PANTHER" id="PTHR43584">
    <property type="entry name" value="NUCLEOTIDYL TRANSFERASE"/>
    <property type="match status" value="1"/>
</dbReference>
<dbReference type="RefSeq" id="WP_343897969.1">
    <property type="nucleotide sequence ID" value="NZ_BAAAFZ010000095.1"/>
</dbReference>
<dbReference type="GO" id="GO:0016740">
    <property type="term" value="F:transferase activity"/>
    <property type="evidence" value="ECO:0007669"/>
    <property type="project" value="UniProtKB-KW"/>
</dbReference>
<protein>
    <submittedName>
        <fullName evidence="5">NTP transferase domain-containing protein</fullName>
    </submittedName>
</protein>
<dbReference type="InterPro" id="IPR025877">
    <property type="entry name" value="MobA-like_NTP_Trfase"/>
</dbReference>
<feature type="domain" description="MobA-like NTP transferase" evidence="4">
    <location>
        <begin position="2"/>
        <end position="130"/>
    </location>
</feature>
<name>A0ABN1G669_9PROT</name>
<dbReference type="CDD" id="cd02523">
    <property type="entry name" value="PC_cytidylyltransferase"/>
    <property type="match status" value="1"/>
</dbReference>
<comment type="caution">
    <text evidence="5">The sequence shown here is derived from an EMBL/GenBank/DDBJ whole genome shotgun (WGS) entry which is preliminary data.</text>
</comment>
<dbReference type="EMBL" id="BAAAFZ010000095">
    <property type="protein sequence ID" value="GAA0604675.1"/>
    <property type="molecule type" value="Genomic_DNA"/>
</dbReference>
<reference evidence="5 6" key="1">
    <citation type="journal article" date="2019" name="Int. J. Syst. Evol. Microbiol.">
        <title>The Global Catalogue of Microorganisms (GCM) 10K type strain sequencing project: providing services to taxonomists for standard genome sequencing and annotation.</title>
        <authorList>
            <consortium name="The Broad Institute Genomics Platform"/>
            <consortium name="The Broad Institute Genome Sequencing Center for Infectious Disease"/>
            <person name="Wu L."/>
            <person name="Ma J."/>
        </authorList>
    </citation>
    <scope>NUCLEOTIDE SEQUENCE [LARGE SCALE GENOMIC DNA]</scope>
    <source>
        <strain evidence="5 6">JCM 9933</strain>
    </source>
</reference>
<dbReference type="SUPFAM" id="SSF53448">
    <property type="entry name" value="Nucleotide-diphospho-sugar transferases"/>
    <property type="match status" value="1"/>
</dbReference>
<evidence type="ECO:0000256" key="2">
    <source>
        <dbReference type="ARBA" id="ARBA00022695"/>
    </source>
</evidence>
<evidence type="ECO:0000259" key="4">
    <source>
        <dbReference type="Pfam" id="PF12804"/>
    </source>
</evidence>
<dbReference type="Pfam" id="PF12804">
    <property type="entry name" value="NTP_transf_3"/>
    <property type="match status" value="1"/>
</dbReference>
<accession>A0ABN1G669</accession>
<evidence type="ECO:0000256" key="3">
    <source>
        <dbReference type="ARBA" id="ARBA00022842"/>
    </source>
</evidence>
<dbReference type="Gene3D" id="3.90.550.10">
    <property type="entry name" value="Spore Coat Polysaccharide Biosynthesis Protein SpsA, Chain A"/>
    <property type="match status" value="1"/>
</dbReference>
<keyword evidence="6" id="KW-1185">Reference proteome</keyword>
<evidence type="ECO:0000256" key="1">
    <source>
        <dbReference type="ARBA" id="ARBA00022679"/>
    </source>
</evidence>
<sequence length="257" mass="27378">MILCAGQGRRLLPLTEFAPKCLLRIAGRTVLEWQLRALAANGVTDVTVVTGFGADAVERELRRLGTAGEGVATLFNPFFAVSDNIGSCFLARDLLRGTDAVLLNGDTVFEPAVLRRALGAPDAPITVTVDRKPAYDTDDMKVRVEGTRLRAIGKTLRPDETDAESIGLLLFRGRGGALFADGVEAVLRRPDGTRRWYLSVVDALAPTGDVRVASIEGLAWGEIDYPSDVARAEAVVRAWGAPDPVAPPPFAEAVGGV</sequence>
<dbReference type="Proteomes" id="UP001501588">
    <property type="component" value="Unassembled WGS sequence"/>
</dbReference>
<proteinExistence type="predicted"/>
<evidence type="ECO:0000313" key="5">
    <source>
        <dbReference type="EMBL" id="GAA0604675.1"/>
    </source>
</evidence>
<dbReference type="InterPro" id="IPR050065">
    <property type="entry name" value="GlmU-like"/>
</dbReference>
<gene>
    <name evidence="5" type="ORF">GCM10009416_47900</name>
</gene>
<keyword evidence="1 5" id="KW-0808">Transferase</keyword>
<dbReference type="InterPro" id="IPR029044">
    <property type="entry name" value="Nucleotide-diphossugar_trans"/>
</dbReference>
<keyword evidence="2" id="KW-0548">Nucleotidyltransferase</keyword>
<evidence type="ECO:0000313" key="6">
    <source>
        <dbReference type="Proteomes" id="UP001501588"/>
    </source>
</evidence>
<dbReference type="PANTHER" id="PTHR43584:SF8">
    <property type="entry name" value="N-ACETYLMURAMATE ALPHA-1-PHOSPHATE URIDYLYLTRANSFERASE"/>
    <property type="match status" value="1"/>
</dbReference>
<organism evidence="5 6">
    <name type="scientific">Craurococcus roseus</name>
    <dbReference type="NCBI Taxonomy" id="77585"/>
    <lineage>
        <taxon>Bacteria</taxon>
        <taxon>Pseudomonadati</taxon>
        <taxon>Pseudomonadota</taxon>
        <taxon>Alphaproteobacteria</taxon>
        <taxon>Acetobacterales</taxon>
        <taxon>Acetobacteraceae</taxon>
        <taxon>Craurococcus</taxon>
    </lineage>
</organism>